<dbReference type="Proteomes" id="UP000318431">
    <property type="component" value="Unassembled WGS sequence"/>
</dbReference>
<feature type="transmembrane region" description="Helical" evidence="1">
    <location>
        <begin position="269"/>
        <end position="289"/>
    </location>
</feature>
<dbReference type="EMBL" id="VLLB01000003">
    <property type="protein sequence ID" value="TWI66149.1"/>
    <property type="molecule type" value="Genomic_DNA"/>
</dbReference>
<evidence type="ECO:0000313" key="3">
    <source>
        <dbReference type="EMBL" id="TWI66149.1"/>
    </source>
</evidence>
<evidence type="ECO:0000256" key="1">
    <source>
        <dbReference type="SAM" id="Phobius"/>
    </source>
</evidence>
<proteinExistence type="predicted"/>
<dbReference type="InterPro" id="IPR032809">
    <property type="entry name" value="Put_HupE_UreJ"/>
</dbReference>
<protein>
    <submittedName>
        <fullName evidence="3">HupE/UreJ protein</fullName>
    </submittedName>
</protein>
<comment type="caution">
    <text evidence="3">The sequence shown here is derived from an EMBL/GenBank/DDBJ whole genome shotgun (WGS) entry which is preliminary data.</text>
</comment>
<reference evidence="3 4" key="1">
    <citation type="journal article" date="2015" name="Stand. Genomic Sci.">
        <title>Genomic Encyclopedia of Bacterial and Archaeal Type Strains, Phase III: the genomes of soil and plant-associated and newly described type strains.</title>
        <authorList>
            <person name="Whitman W.B."/>
            <person name="Woyke T."/>
            <person name="Klenk H.P."/>
            <person name="Zhou Y."/>
            <person name="Lilburn T.G."/>
            <person name="Beck B.J."/>
            <person name="De Vos P."/>
            <person name="Vandamme P."/>
            <person name="Eisen J.A."/>
            <person name="Garrity G."/>
            <person name="Hugenholtz P."/>
            <person name="Kyrpides N.C."/>
        </authorList>
    </citation>
    <scope>NUCLEOTIDE SEQUENCE [LARGE SCALE GENOMIC DNA]</scope>
    <source>
        <strain evidence="3 4">CGMCC 1.10822</strain>
    </source>
</reference>
<keyword evidence="2" id="KW-0732">Signal</keyword>
<feature type="signal peptide" evidence="2">
    <location>
        <begin position="1"/>
        <end position="27"/>
    </location>
</feature>
<evidence type="ECO:0000256" key="2">
    <source>
        <dbReference type="SAM" id="SignalP"/>
    </source>
</evidence>
<keyword evidence="1" id="KW-1133">Transmembrane helix</keyword>
<gene>
    <name evidence="3" type="ORF">IP91_01960</name>
</gene>
<dbReference type="RefSeq" id="WP_229474230.1">
    <property type="nucleotide sequence ID" value="NZ_VLLB01000003.1"/>
</dbReference>
<keyword evidence="1" id="KW-0472">Membrane</keyword>
<accession>A0A562RAP3</accession>
<dbReference type="AlphaFoldDB" id="A0A562RAP3"/>
<name>A0A562RAP3_9BURK</name>
<organism evidence="3 4">
    <name type="scientific">Pseudoduganella lurida</name>
    <dbReference type="NCBI Taxonomy" id="1036180"/>
    <lineage>
        <taxon>Bacteria</taxon>
        <taxon>Pseudomonadati</taxon>
        <taxon>Pseudomonadota</taxon>
        <taxon>Betaproteobacteria</taxon>
        <taxon>Burkholderiales</taxon>
        <taxon>Oxalobacteraceae</taxon>
        <taxon>Telluria group</taxon>
        <taxon>Pseudoduganella</taxon>
    </lineage>
</organism>
<sequence length="324" mass="35118">MTLRPSLARFFVLFLLLAGLLPAVSQAHEMSMAELTLHEYAPGEFLWNWGAAGTPRPIAEDLTPRWPAGCQAEAQVLHCGPDGLTGPLSVDGVGKAYSAALVKVRWRDGQVRVYTLTAAQPTVQLLGSADDRRDAGMIARAYTVLGVEHILSGIDHLLFVFGLLFLVGFRRRLAWTVTAFTAAHSLTLASSALGWLALRSPPVEATIALSIMLVAAEALHDRPTWSRRWPALVAFLFGLVHGLGFAGALKEIGLPASHLFTALLTFNLGVELGQLLVLGLAWLLHRLLARFTWYQRLRRPALYGIGAMAAYWTIARVAVLAAGA</sequence>
<evidence type="ECO:0000313" key="4">
    <source>
        <dbReference type="Proteomes" id="UP000318431"/>
    </source>
</evidence>
<keyword evidence="1" id="KW-0812">Transmembrane</keyword>
<keyword evidence="4" id="KW-1185">Reference proteome</keyword>
<feature type="transmembrane region" description="Helical" evidence="1">
    <location>
        <begin position="301"/>
        <end position="322"/>
    </location>
</feature>
<dbReference type="Pfam" id="PF13795">
    <property type="entry name" value="HupE_UreJ_2"/>
    <property type="match status" value="1"/>
</dbReference>
<feature type="transmembrane region" description="Helical" evidence="1">
    <location>
        <begin position="150"/>
        <end position="169"/>
    </location>
</feature>
<feature type="chain" id="PRO_5021994283" evidence="2">
    <location>
        <begin position="28"/>
        <end position="324"/>
    </location>
</feature>
<feature type="transmembrane region" description="Helical" evidence="1">
    <location>
        <begin position="231"/>
        <end position="249"/>
    </location>
</feature>